<dbReference type="Proteomes" id="UP001596492">
    <property type="component" value="Unassembled WGS sequence"/>
</dbReference>
<accession>A0ABW2IJK4</accession>
<sequence>MSGMKKVGPSSRPKRVRAGSNASRSQLFDSMPNPSSRRRPDKFDRWGQFDMQMRRDD</sequence>
<reference evidence="3" key="1">
    <citation type="journal article" date="2019" name="Int. J. Syst. Evol. Microbiol.">
        <title>The Global Catalogue of Microorganisms (GCM) 10K type strain sequencing project: providing services to taxonomists for standard genome sequencing and annotation.</title>
        <authorList>
            <consortium name="The Broad Institute Genomics Platform"/>
            <consortium name="The Broad Institute Genome Sequencing Center for Infectious Disease"/>
            <person name="Wu L."/>
            <person name="Ma J."/>
        </authorList>
    </citation>
    <scope>NUCLEOTIDE SEQUENCE [LARGE SCALE GENOMIC DNA]</scope>
    <source>
        <strain evidence="3">CCUG 51308</strain>
    </source>
</reference>
<evidence type="ECO:0000313" key="3">
    <source>
        <dbReference type="Proteomes" id="UP001596492"/>
    </source>
</evidence>
<name>A0ABW2IJK4_9PROT</name>
<evidence type="ECO:0000313" key="2">
    <source>
        <dbReference type="EMBL" id="MFC7291017.1"/>
    </source>
</evidence>
<proteinExistence type="predicted"/>
<gene>
    <name evidence="2" type="ORF">ACFQS8_05275</name>
</gene>
<keyword evidence="3" id="KW-1185">Reference proteome</keyword>
<dbReference type="EMBL" id="JBHTBR010000002">
    <property type="protein sequence ID" value="MFC7291017.1"/>
    <property type="molecule type" value="Genomic_DNA"/>
</dbReference>
<protein>
    <submittedName>
        <fullName evidence="2">Uncharacterized protein</fullName>
    </submittedName>
</protein>
<feature type="compositionally biased region" description="Basic and acidic residues" evidence="1">
    <location>
        <begin position="41"/>
        <end position="57"/>
    </location>
</feature>
<comment type="caution">
    <text evidence="2">The sequence shown here is derived from an EMBL/GenBank/DDBJ whole genome shotgun (WGS) entry which is preliminary data.</text>
</comment>
<dbReference type="RefSeq" id="WP_382166218.1">
    <property type="nucleotide sequence ID" value="NZ_JBHTBR010000002.1"/>
</dbReference>
<feature type="region of interest" description="Disordered" evidence="1">
    <location>
        <begin position="1"/>
        <end position="57"/>
    </location>
</feature>
<organism evidence="2 3">
    <name type="scientific">Hirschia litorea</name>
    <dbReference type="NCBI Taxonomy" id="1199156"/>
    <lineage>
        <taxon>Bacteria</taxon>
        <taxon>Pseudomonadati</taxon>
        <taxon>Pseudomonadota</taxon>
        <taxon>Alphaproteobacteria</taxon>
        <taxon>Hyphomonadales</taxon>
        <taxon>Hyphomonadaceae</taxon>
        <taxon>Hirschia</taxon>
    </lineage>
</organism>
<feature type="compositionally biased region" description="Polar residues" evidence="1">
    <location>
        <begin position="20"/>
        <end position="35"/>
    </location>
</feature>
<evidence type="ECO:0000256" key="1">
    <source>
        <dbReference type="SAM" id="MobiDB-lite"/>
    </source>
</evidence>